<protein>
    <submittedName>
        <fullName evidence="1">Uncharacterized protein</fullName>
    </submittedName>
</protein>
<dbReference type="RefSeq" id="WP_123928642.1">
    <property type="nucleotide sequence ID" value="NZ_CP033896.1"/>
</dbReference>
<keyword evidence="2" id="KW-1185">Reference proteome</keyword>
<dbReference type="EMBL" id="CP033896">
    <property type="protein sequence ID" value="AZA13914.1"/>
    <property type="molecule type" value="Genomic_DNA"/>
</dbReference>
<evidence type="ECO:0000313" key="1">
    <source>
        <dbReference type="EMBL" id="AZA13914.1"/>
    </source>
</evidence>
<name>A0A3G6JCM9_9CORY</name>
<organism evidence="1 2">
    <name type="scientific">Corynebacterium choanae</name>
    <dbReference type="NCBI Taxonomy" id="1862358"/>
    <lineage>
        <taxon>Bacteria</taxon>
        <taxon>Bacillati</taxon>
        <taxon>Actinomycetota</taxon>
        <taxon>Actinomycetes</taxon>
        <taxon>Mycobacteriales</taxon>
        <taxon>Corynebacteriaceae</taxon>
        <taxon>Corynebacterium</taxon>
    </lineage>
</organism>
<sequence>MSTIRVHCLVPPTVSQSLAKNYTRAVEVLEHRGVIGSGSVTVDEVAADSAEEAVLRQQLVESHVGLWEDLLGVPREEFPDDRRQWLLGTDIDDCVVVTITIGVHDRSRPHSEIVSALVAGMRVVNLPAPQVKPARLPERLFLAEFTLPYRIDL</sequence>
<gene>
    <name evidence="1" type="ORF">CCHOA_07610</name>
</gene>
<dbReference type="AlphaFoldDB" id="A0A3G6JCM9"/>
<dbReference type="KEGG" id="ccho:CCHOA_07610"/>
<proteinExistence type="predicted"/>
<dbReference type="Proteomes" id="UP000269019">
    <property type="component" value="Chromosome"/>
</dbReference>
<reference evidence="1 2" key="1">
    <citation type="submission" date="2018-11" db="EMBL/GenBank/DDBJ databases">
        <authorList>
            <person name="Kleinhagauer T."/>
            <person name="Glaeser S.P."/>
            <person name="Spergser J."/>
            <person name="Ruckert C."/>
            <person name="Kaempfer P."/>
            <person name="Busse H.-J."/>
        </authorList>
    </citation>
    <scope>NUCLEOTIDE SEQUENCE [LARGE SCALE GENOMIC DNA]</scope>
    <source>
        <strain evidence="1 2">200CH</strain>
    </source>
</reference>
<dbReference type="OrthoDB" id="5524593at2"/>
<evidence type="ECO:0000313" key="2">
    <source>
        <dbReference type="Proteomes" id="UP000269019"/>
    </source>
</evidence>
<accession>A0A3G6JCM9</accession>